<keyword evidence="1" id="KW-0805">Transcription regulation</keyword>
<dbReference type="InterPro" id="IPR050204">
    <property type="entry name" value="AraC_XylS_family_regulators"/>
</dbReference>
<dbReference type="InterPro" id="IPR037923">
    <property type="entry name" value="HTH-like"/>
</dbReference>
<dbReference type="InterPro" id="IPR014710">
    <property type="entry name" value="RmlC-like_jellyroll"/>
</dbReference>
<accession>A0AA96LGF1</accession>
<keyword evidence="7" id="KW-1185">Reference proteome</keyword>
<dbReference type="Pfam" id="PF02311">
    <property type="entry name" value="AraC_binding"/>
    <property type="match status" value="1"/>
</dbReference>
<evidence type="ECO:0000256" key="3">
    <source>
        <dbReference type="ARBA" id="ARBA00023159"/>
    </source>
</evidence>
<dbReference type="Gene3D" id="2.60.120.10">
    <property type="entry name" value="Jelly Rolls"/>
    <property type="match status" value="1"/>
</dbReference>
<proteinExistence type="predicted"/>
<dbReference type="AlphaFoldDB" id="A0AA96LGF1"/>
<dbReference type="InterPro" id="IPR009057">
    <property type="entry name" value="Homeodomain-like_sf"/>
</dbReference>
<name>A0AA96LGF1_9BACL</name>
<dbReference type="InterPro" id="IPR003313">
    <property type="entry name" value="AraC-bd"/>
</dbReference>
<keyword evidence="2" id="KW-0238">DNA-binding</keyword>
<reference evidence="6 7" key="1">
    <citation type="submission" date="2022-02" db="EMBL/GenBank/DDBJ databases">
        <title>Paenibacillus sp. MBLB1776 Whole Genome Shotgun Sequencing.</title>
        <authorList>
            <person name="Hwang C.Y."/>
            <person name="Cho E.-S."/>
            <person name="Seo M.-J."/>
        </authorList>
    </citation>
    <scope>NUCLEOTIDE SEQUENCE [LARGE SCALE GENOMIC DNA]</scope>
    <source>
        <strain evidence="6 7">MBLB1776</strain>
    </source>
</reference>
<organism evidence="6 7">
    <name type="scientific">Paenibacillus aurantius</name>
    <dbReference type="NCBI Taxonomy" id="2918900"/>
    <lineage>
        <taxon>Bacteria</taxon>
        <taxon>Bacillati</taxon>
        <taxon>Bacillota</taxon>
        <taxon>Bacilli</taxon>
        <taxon>Bacillales</taxon>
        <taxon>Paenibacillaceae</taxon>
        <taxon>Paenibacillus</taxon>
    </lineage>
</organism>
<evidence type="ECO:0000256" key="1">
    <source>
        <dbReference type="ARBA" id="ARBA00023015"/>
    </source>
</evidence>
<dbReference type="SMART" id="SM00342">
    <property type="entry name" value="HTH_ARAC"/>
    <property type="match status" value="1"/>
</dbReference>
<dbReference type="InterPro" id="IPR020449">
    <property type="entry name" value="Tscrpt_reg_AraC-type_HTH"/>
</dbReference>
<dbReference type="PROSITE" id="PS01124">
    <property type="entry name" value="HTH_ARAC_FAMILY_2"/>
    <property type="match status" value="1"/>
</dbReference>
<evidence type="ECO:0000256" key="2">
    <source>
        <dbReference type="ARBA" id="ARBA00023125"/>
    </source>
</evidence>
<dbReference type="GO" id="GO:0003700">
    <property type="term" value="F:DNA-binding transcription factor activity"/>
    <property type="evidence" value="ECO:0007669"/>
    <property type="project" value="InterPro"/>
</dbReference>
<dbReference type="Proteomes" id="UP001305702">
    <property type="component" value="Chromosome"/>
</dbReference>
<dbReference type="Pfam" id="PF12833">
    <property type="entry name" value="HTH_18"/>
    <property type="match status" value="1"/>
</dbReference>
<feature type="domain" description="HTH araC/xylS-type" evidence="5">
    <location>
        <begin position="181"/>
        <end position="279"/>
    </location>
</feature>
<dbReference type="SUPFAM" id="SSF46689">
    <property type="entry name" value="Homeodomain-like"/>
    <property type="match status" value="2"/>
</dbReference>
<dbReference type="RefSeq" id="WP_315606589.1">
    <property type="nucleotide sequence ID" value="NZ_CP130318.1"/>
</dbReference>
<dbReference type="InterPro" id="IPR018062">
    <property type="entry name" value="HTH_AraC-typ_CS"/>
</dbReference>
<dbReference type="InterPro" id="IPR018060">
    <property type="entry name" value="HTH_AraC"/>
</dbReference>
<dbReference type="KEGG" id="paun:MJA45_07195"/>
<dbReference type="SUPFAM" id="SSF51215">
    <property type="entry name" value="Regulatory protein AraC"/>
    <property type="match status" value="1"/>
</dbReference>
<evidence type="ECO:0000256" key="4">
    <source>
        <dbReference type="ARBA" id="ARBA00023163"/>
    </source>
</evidence>
<dbReference type="EMBL" id="CP130318">
    <property type="protein sequence ID" value="WNQ12810.1"/>
    <property type="molecule type" value="Genomic_DNA"/>
</dbReference>
<dbReference type="PANTHER" id="PTHR46796">
    <property type="entry name" value="HTH-TYPE TRANSCRIPTIONAL ACTIVATOR RHAS-RELATED"/>
    <property type="match status" value="1"/>
</dbReference>
<evidence type="ECO:0000259" key="5">
    <source>
        <dbReference type="PROSITE" id="PS01124"/>
    </source>
</evidence>
<gene>
    <name evidence="6" type="ORF">MJA45_07195</name>
</gene>
<dbReference type="PRINTS" id="PR00032">
    <property type="entry name" value="HTHARAC"/>
</dbReference>
<evidence type="ECO:0000313" key="7">
    <source>
        <dbReference type="Proteomes" id="UP001305702"/>
    </source>
</evidence>
<protein>
    <submittedName>
        <fullName evidence="6">AraC family transcriptional regulator</fullName>
    </submittedName>
</protein>
<keyword evidence="4" id="KW-0804">Transcription</keyword>
<evidence type="ECO:0000313" key="6">
    <source>
        <dbReference type="EMBL" id="WNQ12810.1"/>
    </source>
</evidence>
<dbReference type="Gene3D" id="1.10.10.60">
    <property type="entry name" value="Homeodomain-like"/>
    <property type="match status" value="2"/>
</dbReference>
<dbReference type="GO" id="GO:0043565">
    <property type="term" value="F:sequence-specific DNA binding"/>
    <property type="evidence" value="ECO:0007669"/>
    <property type="project" value="InterPro"/>
</dbReference>
<dbReference type="PROSITE" id="PS00041">
    <property type="entry name" value="HTH_ARAC_FAMILY_1"/>
    <property type="match status" value="1"/>
</dbReference>
<keyword evidence="3" id="KW-0010">Activator</keyword>
<sequence length="287" mass="33474">MDAKGVEETMEKLYPVGRLTFRAAAGSGKARCEPGWSWRPPPLPDYDLWYVMEGSGFVTINGERHEARRGECFLLRPGDRVEAEQEPEDRLLVLFLHFTALVPEEESPEAQWLPDRRTTVEDPYSFEHDFHRLLECRESQEAGWEEEFGLLLKLLWLQLLRVRARKEGKPAFSYKQRQDVRRVITYLREHLGEPVDYRELARLAGLSPRYLSGLFKAQTGYSLKEYITRLRMDRAKVLLTETAMNVTQAAEAVGYSDLYFFSKLFKSLYGVPPSYYRRSVRQAAKHR</sequence>